<gene>
    <name evidence="1" type="ORF">RASY3_14710</name>
</gene>
<sequence>MAKESSISAVCENNMRKHLDDSADDEKVATIDLALANKTYNLVRNYKVIGVELYTPDGHFLMRGGEVFNE</sequence>
<accession>A0A011UD73</accession>
<organism evidence="1 2">
    <name type="scientific">Ruminococcus albus SY3</name>
    <dbReference type="NCBI Taxonomy" id="1341156"/>
    <lineage>
        <taxon>Bacteria</taxon>
        <taxon>Bacillati</taxon>
        <taxon>Bacillota</taxon>
        <taxon>Clostridia</taxon>
        <taxon>Eubacteriales</taxon>
        <taxon>Oscillospiraceae</taxon>
        <taxon>Ruminococcus</taxon>
    </lineage>
</organism>
<reference evidence="1 2" key="1">
    <citation type="submission" date="2013-06" db="EMBL/GenBank/DDBJ databases">
        <title>Rumen cellulosomics: divergent fiber-degrading strategies revealed by comparative genome-wide analysis of six Ruminococcal strains.</title>
        <authorList>
            <person name="Dassa B."/>
            <person name="Borovok I."/>
            <person name="Lamed R."/>
            <person name="Flint H."/>
            <person name="Yeoman C.J."/>
            <person name="White B."/>
            <person name="Bayer E.A."/>
        </authorList>
    </citation>
    <scope>NUCLEOTIDE SEQUENCE [LARGE SCALE GENOMIC DNA]</scope>
    <source>
        <strain evidence="1 2">SY3</strain>
    </source>
</reference>
<dbReference type="EMBL" id="JEOB01000004">
    <property type="protein sequence ID" value="EXM38559.1"/>
    <property type="molecule type" value="Genomic_DNA"/>
</dbReference>
<comment type="caution">
    <text evidence="1">The sequence shown here is derived from an EMBL/GenBank/DDBJ whole genome shotgun (WGS) entry which is preliminary data.</text>
</comment>
<dbReference type="PATRIC" id="fig|1341156.4.peg.2564"/>
<protein>
    <submittedName>
        <fullName evidence="1">Uncharacterized protein</fullName>
    </submittedName>
</protein>
<dbReference type="RefSeq" id="WP_037289403.1">
    <property type="nucleotide sequence ID" value="NZ_JEOB01000004.1"/>
</dbReference>
<keyword evidence="2" id="KW-1185">Reference proteome</keyword>
<proteinExistence type="predicted"/>
<evidence type="ECO:0000313" key="1">
    <source>
        <dbReference type="EMBL" id="EXM38559.1"/>
    </source>
</evidence>
<dbReference type="Proteomes" id="UP000021369">
    <property type="component" value="Unassembled WGS sequence"/>
</dbReference>
<dbReference type="AlphaFoldDB" id="A0A011UD73"/>
<name>A0A011UD73_RUMAL</name>
<evidence type="ECO:0000313" key="2">
    <source>
        <dbReference type="Proteomes" id="UP000021369"/>
    </source>
</evidence>